<sequence length="274" mass="30717">MQEVNPYGYNPNAAAAMIFVVLFAIATLWHMVIVVRLRVWYFVVLVLGGCLETAGYICRFLGHDNTSSLALFVVQTLTILVAPALFAASIYMVLGRLIVLVRAEAQSPIRPNWLTKIFVGGDILSFLIQVIGSSNLSSNFNLAKTIILLGLAIQIMFFGIFVVIAFVMDRRLSRAPTNTARRLDEGNTKLGWRGVLRVIYIASAMIFVRSIFRLIEFCGSSDSPMMKTEAYLYVCDSTLMFGVLAILIYYHPGNYIPNHKNMKQILQSRDEELL</sequence>
<dbReference type="PANTHER" id="PTHR31465">
    <property type="entry name" value="PROTEIN RTA1-RELATED"/>
    <property type="match status" value="1"/>
</dbReference>
<dbReference type="RefSeq" id="XP_045957020.1">
    <property type="nucleotide sequence ID" value="XM_046098036.1"/>
</dbReference>
<feature type="transmembrane region" description="Helical" evidence="5">
    <location>
        <begin position="12"/>
        <end position="32"/>
    </location>
</feature>
<evidence type="ECO:0000256" key="4">
    <source>
        <dbReference type="ARBA" id="ARBA00023136"/>
    </source>
</evidence>
<feature type="transmembrane region" description="Helical" evidence="5">
    <location>
        <begin position="39"/>
        <end position="57"/>
    </location>
</feature>
<evidence type="ECO:0000256" key="2">
    <source>
        <dbReference type="ARBA" id="ARBA00022692"/>
    </source>
</evidence>
<dbReference type="Proteomes" id="UP000758603">
    <property type="component" value="Unassembled WGS sequence"/>
</dbReference>
<dbReference type="GeneID" id="70126928"/>
<comment type="caution">
    <text evidence="6">The sequence shown here is derived from an EMBL/GenBank/DDBJ whole genome shotgun (WGS) entry which is preliminary data.</text>
</comment>
<evidence type="ECO:0000313" key="6">
    <source>
        <dbReference type="EMBL" id="KAH6652743.1"/>
    </source>
</evidence>
<keyword evidence="7" id="KW-1185">Reference proteome</keyword>
<comment type="subcellular location">
    <subcellularLocation>
        <location evidence="1">Membrane</location>
        <topology evidence="1">Multi-pass membrane protein</topology>
    </subcellularLocation>
</comment>
<evidence type="ECO:0000313" key="7">
    <source>
        <dbReference type="Proteomes" id="UP000758603"/>
    </source>
</evidence>
<feature type="transmembrane region" description="Helical" evidence="5">
    <location>
        <begin position="69"/>
        <end position="93"/>
    </location>
</feature>
<gene>
    <name evidence="6" type="ORF">BKA67DRAFT_518753</name>
</gene>
<accession>A0A9P8ZX49</accession>
<feature type="transmembrane region" description="Helical" evidence="5">
    <location>
        <begin position="231"/>
        <end position="250"/>
    </location>
</feature>
<proteinExistence type="predicted"/>
<feature type="transmembrane region" description="Helical" evidence="5">
    <location>
        <begin position="146"/>
        <end position="169"/>
    </location>
</feature>
<dbReference type="EMBL" id="JAGPXC010000005">
    <property type="protein sequence ID" value="KAH6652743.1"/>
    <property type="molecule type" value="Genomic_DNA"/>
</dbReference>
<evidence type="ECO:0000256" key="1">
    <source>
        <dbReference type="ARBA" id="ARBA00004141"/>
    </source>
</evidence>
<protein>
    <submittedName>
        <fullName evidence="6">RTA-like protein</fullName>
    </submittedName>
</protein>
<dbReference type="Pfam" id="PF04479">
    <property type="entry name" value="RTA1"/>
    <property type="match status" value="1"/>
</dbReference>
<dbReference type="GO" id="GO:0016020">
    <property type="term" value="C:membrane"/>
    <property type="evidence" value="ECO:0007669"/>
    <property type="project" value="UniProtKB-SubCell"/>
</dbReference>
<keyword evidence="3 5" id="KW-1133">Transmembrane helix</keyword>
<feature type="transmembrane region" description="Helical" evidence="5">
    <location>
        <begin position="113"/>
        <end position="134"/>
    </location>
</feature>
<evidence type="ECO:0000256" key="5">
    <source>
        <dbReference type="SAM" id="Phobius"/>
    </source>
</evidence>
<keyword evidence="4 5" id="KW-0472">Membrane</keyword>
<keyword evidence="2 5" id="KW-0812">Transmembrane</keyword>
<dbReference type="InterPro" id="IPR007568">
    <property type="entry name" value="RTA1"/>
</dbReference>
<dbReference type="PANTHER" id="PTHR31465:SF1">
    <property type="entry name" value="PROTEIN RTA1-RELATED"/>
    <property type="match status" value="1"/>
</dbReference>
<organism evidence="6 7">
    <name type="scientific">Truncatella angustata</name>
    <dbReference type="NCBI Taxonomy" id="152316"/>
    <lineage>
        <taxon>Eukaryota</taxon>
        <taxon>Fungi</taxon>
        <taxon>Dikarya</taxon>
        <taxon>Ascomycota</taxon>
        <taxon>Pezizomycotina</taxon>
        <taxon>Sordariomycetes</taxon>
        <taxon>Xylariomycetidae</taxon>
        <taxon>Amphisphaeriales</taxon>
        <taxon>Sporocadaceae</taxon>
        <taxon>Truncatella</taxon>
    </lineage>
</organism>
<dbReference type="OrthoDB" id="3358017at2759"/>
<dbReference type="AlphaFoldDB" id="A0A9P8ZX49"/>
<feature type="transmembrane region" description="Helical" evidence="5">
    <location>
        <begin position="190"/>
        <end position="211"/>
    </location>
</feature>
<name>A0A9P8ZX49_9PEZI</name>
<evidence type="ECO:0000256" key="3">
    <source>
        <dbReference type="ARBA" id="ARBA00022989"/>
    </source>
</evidence>
<reference evidence="6" key="1">
    <citation type="journal article" date="2021" name="Nat. Commun.">
        <title>Genetic determinants of endophytism in the Arabidopsis root mycobiome.</title>
        <authorList>
            <person name="Mesny F."/>
            <person name="Miyauchi S."/>
            <person name="Thiergart T."/>
            <person name="Pickel B."/>
            <person name="Atanasova L."/>
            <person name="Karlsson M."/>
            <person name="Huettel B."/>
            <person name="Barry K.W."/>
            <person name="Haridas S."/>
            <person name="Chen C."/>
            <person name="Bauer D."/>
            <person name="Andreopoulos W."/>
            <person name="Pangilinan J."/>
            <person name="LaButti K."/>
            <person name="Riley R."/>
            <person name="Lipzen A."/>
            <person name="Clum A."/>
            <person name="Drula E."/>
            <person name="Henrissat B."/>
            <person name="Kohler A."/>
            <person name="Grigoriev I.V."/>
            <person name="Martin F.M."/>
            <person name="Hacquard S."/>
        </authorList>
    </citation>
    <scope>NUCLEOTIDE SEQUENCE</scope>
    <source>
        <strain evidence="6">MPI-SDFR-AT-0073</strain>
    </source>
</reference>